<protein>
    <recommendedName>
        <fullName evidence="2">DNA-(apurinic or apyrimidinic site) lyase</fullName>
        <ecNumber evidence="2">4.2.99.18</ecNumber>
    </recommendedName>
</protein>
<evidence type="ECO:0000259" key="12">
    <source>
        <dbReference type="SMART" id="SM00478"/>
    </source>
</evidence>
<evidence type="ECO:0000256" key="7">
    <source>
        <dbReference type="ARBA" id="ARBA00023004"/>
    </source>
</evidence>
<evidence type="ECO:0000256" key="3">
    <source>
        <dbReference type="ARBA" id="ARBA00022485"/>
    </source>
</evidence>
<dbReference type="InterPro" id="IPR003265">
    <property type="entry name" value="HhH-GPD_domain"/>
</dbReference>
<reference evidence="13" key="1">
    <citation type="submission" date="2015-06" db="UniProtKB">
        <authorList>
            <consortium name="EnsemblPlants"/>
        </authorList>
    </citation>
    <scope>IDENTIFICATION</scope>
</reference>
<evidence type="ECO:0000256" key="4">
    <source>
        <dbReference type="ARBA" id="ARBA00022723"/>
    </source>
</evidence>
<dbReference type="EnsemblPlants" id="EMT20628">
    <property type="protein sequence ID" value="EMT20628"/>
    <property type="gene ID" value="F775_24869"/>
</dbReference>
<dbReference type="Pfam" id="PF00730">
    <property type="entry name" value="HhH-GPD"/>
    <property type="match status" value="1"/>
</dbReference>
<dbReference type="Gene3D" id="1.10.340.30">
    <property type="entry name" value="Hypothetical protein, domain 2"/>
    <property type="match status" value="1"/>
</dbReference>
<evidence type="ECO:0000256" key="11">
    <source>
        <dbReference type="ARBA" id="ARBA00023295"/>
    </source>
</evidence>
<feature type="domain" description="HhH-GPD" evidence="12">
    <location>
        <begin position="399"/>
        <end position="552"/>
    </location>
</feature>
<evidence type="ECO:0000256" key="9">
    <source>
        <dbReference type="ARBA" id="ARBA00023204"/>
    </source>
</evidence>
<dbReference type="InterPro" id="IPR023170">
    <property type="entry name" value="HhH_base_excis_C"/>
</dbReference>
<dbReference type="Gene3D" id="1.10.1670.10">
    <property type="entry name" value="Helix-hairpin-Helix base-excision DNA repair enzymes (C-terminal)"/>
    <property type="match status" value="1"/>
</dbReference>
<dbReference type="FunFam" id="1.10.340.30:FF:000005">
    <property type="entry name" value="Endonuclease III-like protein 1"/>
    <property type="match status" value="1"/>
</dbReference>
<sequence length="553" mass="61250">MSLACQWQKAHQALEHPYPATAASSWCRCSVASSTPFASLVFEARSNSTSPTFEELVIEPTLVVGVRLLGGLGPVDGPSLHAFAMTLDLDEEALLRPTPSRLLILAPPLAARMGRPPYPGRPGTAHHLLHLCGGPITHHINEKGRPLSLLVQGEHSTFKVDEDGSDDSVREVKCEPGVSFDYSKSEMNSVRRKRLNRVLEVKEDLPKKQVGIVPDIEDFRYVKTGAKTSVTAKRVPASLNKNSSPGVKEVKCEPSVSFDYSKSEMNSVERKRLNRVLEVKEEHPKEVPLKKTFTHMQVGAVPDIDDFRYVKTEARTSVSTKRVPASSNKNSSPVRLEKKIRVSSVVKVEAPENWEAVLAGIKNIRLSGQAPVDTKGCEKAGSLLPPKERRFAVLISTMMSSQTKDEVTHAAVERLGENGLLDPDAIVRTDEATLANLIKPVGFYQRKAQFIKEASRICLERFGGDIPDTLTDLLALKGVGPKMAHLVMSIAWKNTQGICVDTHVHRISNRLGWVFREGTKQKTTTPEQTRMSLEKWLPKDEWEPINPLLVMLH</sequence>
<dbReference type="GO" id="GO:0042644">
    <property type="term" value="C:chloroplast nucleoid"/>
    <property type="evidence" value="ECO:0007669"/>
    <property type="project" value="TreeGrafter"/>
</dbReference>
<evidence type="ECO:0000313" key="13">
    <source>
        <dbReference type="EnsemblPlants" id="EMT20628"/>
    </source>
</evidence>
<dbReference type="CDD" id="cd00056">
    <property type="entry name" value="ENDO3c"/>
    <property type="match status" value="1"/>
</dbReference>
<dbReference type="PANTHER" id="PTHR43286:SF1">
    <property type="entry name" value="ENDONUCLEASE III-LIKE PROTEIN 1"/>
    <property type="match status" value="1"/>
</dbReference>
<keyword evidence="6" id="KW-0378">Hydrolase</keyword>
<dbReference type="Pfam" id="PF00633">
    <property type="entry name" value="HHH"/>
    <property type="match status" value="1"/>
</dbReference>
<evidence type="ECO:0000256" key="10">
    <source>
        <dbReference type="ARBA" id="ARBA00023239"/>
    </source>
</evidence>
<dbReference type="GO" id="GO:0005634">
    <property type="term" value="C:nucleus"/>
    <property type="evidence" value="ECO:0007669"/>
    <property type="project" value="TreeGrafter"/>
</dbReference>
<dbReference type="GO" id="GO:0000703">
    <property type="term" value="F:oxidized pyrimidine nucleobase lesion DNA N-glycosylase activity"/>
    <property type="evidence" value="ECO:0007669"/>
    <property type="project" value="TreeGrafter"/>
</dbReference>
<keyword evidence="9" id="KW-0234">DNA repair</keyword>
<dbReference type="GO" id="GO:0006285">
    <property type="term" value="P:base-excision repair, AP site formation"/>
    <property type="evidence" value="ECO:0007669"/>
    <property type="project" value="TreeGrafter"/>
</dbReference>
<dbReference type="AlphaFoldDB" id="R7WDZ1"/>
<proteinExistence type="inferred from homology"/>
<dbReference type="SUPFAM" id="SSF48150">
    <property type="entry name" value="DNA-glycosylase"/>
    <property type="match status" value="1"/>
</dbReference>
<dbReference type="GO" id="GO:0006289">
    <property type="term" value="P:nucleotide-excision repair"/>
    <property type="evidence" value="ECO:0007669"/>
    <property type="project" value="TreeGrafter"/>
</dbReference>
<dbReference type="GO" id="GO:0003677">
    <property type="term" value="F:DNA binding"/>
    <property type="evidence" value="ECO:0007669"/>
    <property type="project" value="InterPro"/>
</dbReference>
<keyword evidence="7" id="KW-0408">Iron</keyword>
<comment type="similarity">
    <text evidence="1">Belongs to the Nth/MutY family.</text>
</comment>
<evidence type="ECO:0000256" key="8">
    <source>
        <dbReference type="ARBA" id="ARBA00023014"/>
    </source>
</evidence>
<dbReference type="PANTHER" id="PTHR43286">
    <property type="entry name" value="ENDONUCLEASE III-LIKE PROTEIN 1"/>
    <property type="match status" value="1"/>
</dbReference>
<dbReference type="GO" id="GO:0046872">
    <property type="term" value="F:metal ion binding"/>
    <property type="evidence" value="ECO:0007669"/>
    <property type="project" value="UniProtKB-KW"/>
</dbReference>
<keyword evidence="5" id="KW-0227">DNA damage</keyword>
<keyword evidence="11" id="KW-0326">Glycosidase</keyword>
<dbReference type="InterPro" id="IPR011257">
    <property type="entry name" value="DNA_glycosylase"/>
</dbReference>
<keyword evidence="4" id="KW-0479">Metal-binding</keyword>
<keyword evidence="10" id="KW-0456">Lyase</keyword>
<evidence type="ECO:0000256" key="1">
    <source>
        <dbReference type="ARBA" id="ARBA00008343"/>
    </source>
</evidence>
<dbReference type="GO" id="GO:0140078">
    <property type="term" value="F:class I DNA-(apurinic or apyrimidinic site) endonuclease activity"/>
    <property type="evidence" value="ECO:0007669"/>
    <property type="project" value="UniProtKB-EC"/>
</dbReference>
<name>R7WDZ1_AEGTA</name>
<dbReference type="InterPro" id="IPR000445">
    <property type="entry name" value="HhH_motif"/>
</dbReference>
<evidence type="ECO:0000256" key="6">
    <source>
        <dbReference type="ARBA" id="ARBA00022801"/>
    </source>
</evidence>
<dbReference type="SMART" id="SM00478">
    <property type="entry name" value="ENDO3c"/>
    <property type="match status" value="1"/>
</dbReference>
<organism evidence="13">
    <name type="scientific">Aegilops tauschii</name>
    <name type="common">Tausch's goatgrass</name>
    <name type="synonym">Aegilops squarrosa</name>
    <dbReference type="NCBI Taxonomy" id="37682"/>
    <lineage>
        <taxon>Eukaryota</taxon>
        <taxon>Viridiplantae</taxon>
        <taxon>Streptophyta</taxon>
        <taxon>Embryophyta</taxon>
        <taxon>Tracheophyta</taxon>
        <taxon>Spermatophyta</taxon>
        <taxon>Magnoliopsida</taxon>
        <taxon>Liliopsida</taxon>
        <taxon>Poales</taxon>
        <taxon>Poaceae</taxon>
        <taxon>BOP clade</taxon>
        <taxon>Pooideae</taxon>
        <taxon>Triticodae</taxon>
        <taxon>Triticeae</taxon>
        <taxon>Triticinae</taxon>
        <taxon>Aegilops</taxon>
    </lineage>
</organism>
<evidence type="ECO:0000256" key="2">
    <source>
        <dbReference type="ARBA" id="ARBA00012720"/>
    </source>
</evidence>
<dbReference type="GO" id="GO:0051539">
    <property type="term" value="F:4 iron, 4 sulfur cluster binding"/>
    <property type="evidence" value="ECO:0007669"/>
    <property type="project" value="UniProtKB-KW"/>
</dbReference>
<dbReference type="EC" id="4.2.99.18" evidence="2"/>
<keyword evidence="8" id="KW-0411">Iron-sulfur</keyword>
<keyword evidence="3" id="KW-0004">4Fe-4S</keyword>
<accession>R7WDZ1</accession>
<evidence type="ECO:0000256" key="5">
    <source>
        <dbReference type="ARBA" id="ARBA00022763"/>
    </source>
</evidence>